<keyword evidence="2" id="KW-1185">Reference proteome</keyword>
<proteinExistence type="predicted"/>
<comment type="caution">
    <text evidence="1">The sequence shown here is derived from an EMBL/GenBank/DDBJ whole genome shotgun (WGS) entry which is preliminary data.</text>
</comment>
<evidence type="ECO:0000313" key="1">
    <source>
        <dbReference type="EMBL" id="KAK8109751.1"/>
    </source>
</evidence>
<organism evidence="1 2">
    <name type="scientific">Apiospora kogelbergensis</name>
    <dbReference type="NCBI Taxonomy" id="1337665"/>
    <lineage>
        <taxon>Eukaryota</taxon>
        <taxon>Fungi</taxon>
        <taxon>Dikarya</taxon>
        <taxon>Ascomycota</taxon>
        <taxon>Pezizomycotina</taxon>
        <taxon>Sordariomycetes</taxon>
        <taxon>Xylariomycetidae</taxon>
        <taxon>Amphisphaeriales</taxon>
        <taxon>Apiosporaceae</taxon>
        <taxon>Apiospora</taxon>
    </lineage>
</organism>
<accession>A0AAW0QUF0</accession>
<dbReference type="EMBL" id="JAQQWP010000007">
    <property type="protein sequence ID" value="KAK8109751.1"/>
    <property type="molecule type" value="Genomic_DNA"/>
</dbReference>
<sequence length="87" mass="9331">MNHGLRFGVPAQEPARGAYVLQVDDDNGLDGHDGLGLEEEVQAVRQLPYLALLSISHVLLRAGDAVLYDGAWGDVEVLVGVARRVPV</sequence>
<reference evidence="1 2" key="1">
    <citation type="submission" date="2023-01" db="EMBL/GenBank/DDBJ databases">
        <title>Analysis of 21 Apiospora genomes using comparative genomics revels a genus with tremendous synthesis potential of carbohydrate active enzymes and secondary metabolites.</title>
        <authorList>
            <person name="Sorensen T."/>
        </authorList>
    </citation>
    <scope>NUCLEOTIDE SEQUENCE [LARGE SCALE GENOMIC DNA]</scope>
    <source>
        <strain evidence="1 2">CBS 117206</strain>
    </source>
</reference>
<gene>
    <name evidence="1" type="ORF">PG999_007888</name>
</gene>
<evidence type="ECO:0000313" key="2">
    <source>
        <dbReference type="Proteomes" id="UP001392437"/>
    </source>
</evidence>
<name>A0AAW0QUF0_9PEZI</name>
<protein>
    <submittedName>
        <fullName evidence="1">Uncharacterized protein</fullName>
    </submittedName>
</protein>
<dbReference type="Proteomes" id="UP001392437">
    <property type="component" value="Unassembled WGS sequence"/>
</dbReference>
<dbReference type="AlphaFoldDB" id="A0AAW0QUF0"/>